<accession>A0A450W1M7</accession>
<reference evidence="1" key="1">
    <citation type="submission" date="2019-02" db="EMBL/GenBank/DDBJ databases">
        <authorList>
            <person name="Gruber-Vodicka R. H."/>
            <person name="Seah K. B. B."/>
        </authorList>
    </citation>
    <scope>NUCLEOTIDE SEQUENCE</scope>
    <source>
        <strain evidence="1">BECK_S313</strain>
    </source>
</reference>
<name>A0A450W1M7_9GAMM</name>
<dbReference type="AlphaFoldDB" id="A0A450W1M7"/>
<protein>
    <submittedName>
        <fullName evidence="1">Uncharacterized protein</fullName>
    </submittedName>
</protein>
<organism evidence="1">
    <name type="scientific">Candidatus Kentrum sp. LPFa</name>
    <dbReference type="NCBI Taxonomy" id="2126335"/>
    <lineage>
        <taxon>Bacteria</taxon>
        <taxon>Pseudomonadati</taxon>
        <taxon>Pseudomonadota</taxon>
        <taxon>Gammaproteobacteria</taxon>
        <taxon>Candidatus Kentrum</taxon>
    </lineage>
</organism>
<proteinExistence type="predicted"/>
<sequence length="90" mass="9988">MHDCLATLEITFGIWQYRLRTDIQPLPLNSLPIDAKHRGRVGNRVGNYGAMPPIQVDPPRYRITVTALLASPSPALFTATTQNSSLFPRA</sequence>
<gene>
    <name evidence="1" type="ORF">BECKLPF1236B_GA0070989_10186</name>
</gene>
<evidence type="ECO:0000313" key="1">
    <source>
        <dbReference type="EMBL" id="VFK10963.1"/>
    </source>
</evidence>
<dbReference type="EMBL" id="CAADFK010000018">
    <property type="protein sequence ID" value="VFK10963.1"/>
    <property type="molecule type" value="Genomic_DNA"/>
</dbReference>